<evidence type="ECO:0000313" key="1">
    <source>
        <dbReference type="EMBL" id="EFW18610.1"/>
    </source>
</evidence>
<name>E9D528_COCPS</name>
<protein>
    <submittedName>
        <fullName evidence="1">Predicted protein</fullName>
    </submittedName>
</protein>
<keyword evidence="2" id="KW-1185">Reference proteome</keyword>
<organism evidence="2">
    <name type="scientific">Coccidioides posadasii (strain RMSCC 757 / Silveira)</name>
    <name type="common">Valley fever fungus</name>
    <dbReference type="NCBI Taxonomy" id="443226"/>
    <lineage>
        <taxon>Eukaryota</taxon>
        <taxon>Fungi</taxon>
        <taxon>Dikarya</taxon>
        <taxon>Ascomycota</taxon>
        <taxon>Pezizomycotina</taxon>
        <taxon>Eurotiomycetes</taxon>
        <taxon>Eurotiomycetidae</taxon>
        <taxon>Onygenales</taxon>
        <taxon>Onygenaceae</taxon>
        <taxon>Coccidioides</taxon>
    </lineage>
</organism>
<reference evidence="2" key="2">
    <citation type="submission" date="2010-03" db="EMBL/GenBank/DDBJ databases">
        <title>The genome sequence of Coccidioides posadasii strain Silveira.</title>
        <authorList>
            <consortium name="The Broad Institute Genome Sequencing Center for Infectious Disease"/>
            <person name="Neafsey D."/>
            <person name="Orbach M."/>
            <person name="Henn M.R."/>
            <person name="Cole G.T."/>
            <person name="Galgiani J."/>
            <person name="Gardner M.J."/>
            <person name="Kirkland T.N."/>
            <person name="Taylor J.W."/>
            <person name="Young S.K."/>
            <person name="Zeng Q."/>
            <person name="Koehrsen M."/>
            <person name="Alvarado L."/>
            <person name="Berlin A."/>
            <person name="Borenstein D."/>
            <person name="Chapman S.B."/>
            <person name="Chen Z."/>
            <person name="Engels R."/>
            <person name="Freedman E."/>
            <person name="Gellesch M."/>
            <person name="Goldberg J."/>
            <person name="Griggs A."/>
            <person name="Gujja S."/>
            <person name="Heilman E."/>
            <person name="Heiman D."/>
            <person name="Howarth C."/>
            <person name="Jen D."/>
            <person name="Larson L."/>
            <person name="Mehta T."/>
            <person name="Neiman D."/>
            <person name="Park D."/>
            <person name="Pearson M."/>
            <person name="Richards J."/>
            <person name="Roberts A."/>
            <person name="Saif S."/>
            <person name="Shea T."/>
            <person name="Shenoy N."/>
            <person name="Sisk P."/>
            <person name="Stolte C."/>
            <person name="Sykes S."/>
            <person name="Walk T."/>
            <person name="White J."/>
            <person name="Yandava C."/>
            <person name="Haas B."/>
            <person name="Nusbaum C."/>
            <person name="Birren B."/>
        </authorList>
    </citation>
    <scope>NUCLEOTIDE SEQUENCE [LARGE SCALE GENOMIC DNA]</scope>
    <source>
        <strain evidence="2">RMSCC 757 / Silveira</strain>
    </source>
</reference>
<dbReference type="HOGENOM" id="CLU_1660592_0_0_1"/>
<dbReference type="Proteomes" id="UP000002497">
    <property type="component" value="Unassembled WGS sequence"/>
</dbReference>
<sequence>MARAISLRGSQRWRTTPRTIACFNIPRTAKPSPRGEASGALLCHCKGPNVLIFRGTRYPQLQVPTLGKQRGRTGSIQHTWSRNFQGNLTWSVGSLSVARHRQNVQNSCQTPVLVGNRERYAGLDFDTRNITIKTMRSTPSAKNDRARSLGKPVTWSIVR</sequence>
<evidence type="ECO:0000313" key="2">
    <source>
        <dbReference type="Proteomes" id="UP000002497"/>
    </source>
</evidence>
<dbReference type="AlphaFoldDB" id="E9D528"/>
<reference evidence="2" key="1">
    <citation type="journal article" date="2010" name="Genome Res.">
        <title>Population genomic sequencing of Coccidioides fungi reveals recent hybridization and transposon control.</title>
        <authorList>
            <person name="Neafsey D.E."/>
            <person name="Barker B.M."/>
            <person name="Sharpton T.J."/>
            <person name="Stajich J.E."/>
            <person name="Park D.J."/>
            <person name="Whiston E."/>
            <person name="Hung C.-Y."/>
            <person name="McMahan C."/>
            <person name="White J."/>
            <person name="Sykes S."/>
            <person name="Heiman D."/>
            <person name="Young S."/>
            <person name="Zeng Q."/>
            <person name="Abouelleil A."/>
            <person name="Aftuck L."/>
            <person name="Bessette D."/>
            <person name="Brown A."/>
            <person name="FitzGerald M."/>
            <person name="Lui A."/>
            <person name="Macdonald J.P."/>
            <person name="Priest M."/>
            <person name="Orbach M.J."/>
            <person name="Galgiani J.N."/>
            <person name="Kirkland T.N."/>
            <person name="Cole G.T."/>
            <person name="Birren B.W."/>
            <person name="Henn M.R."/>
            <person name="Taylor J.W."/>
            <person name="Rounsley S.D."/>
        </authorList>
    </citation>
    <scope>NUCLEOTIDE SEQUENCE [LARGE SCALE GENOMIC DNA]</scope>
    <source>
        <strain evidence="2">RMSCC 757 / Silveira</strain>
    </source>
</reference>
<gene>
    <name evidence="1" type="ORF">CPSG_05296</name>
</gene>
<proteinExistence type="predicted"/>
<dbReference type="EMBL" id="GL636492">
    <property type="protein sequence ID" value="EFW18610.1"/>
    <property type="molecule type" value="Genomic_DNA"/>
</dbReference>
<accession>E9D528</accession>
<dbReference type="VEuPathDB" id="FungiDB:CPSG_05296"/>